<name>A0ABV0WWR8_9TELE</name>
<gene>
    <name evidence="2" type="ORF">XENORESO_013536</name>
</gene>
<evidence type="ECO:0000256" key="1">
    <source>
        <dbReference type="SAM" id="MobiDB-lite"/>
    </source>
</evidence>
<evidence type="ECO:0000313" key="2">
    <source>
        <dbReference type="EMBL" id="MEQ2274075.1"/>
    </source>
</evidence>
<evidence type="ECO:0000313" key="3">
    <source>
        <dbReference type="Proteomes" id="UP001444071"/>
    </source>
</evidence>
<dbReference type="EMBL" id="JAHRIM010074298">
    <property type="protein sequence ID" value="MEQ2274075.1"/>
    <property type="molecule type" value="Genomic_DNA"/>
</dbReference>
<comment type="caution">
    <text evidence="2">The sequence shown here is derived from an EMBL/GenBank/DDBJ whole genome shotgun (WGS) entry which is preliminary data.</text>
</comment>
<feature type="compositionally biased region" description="Polar residues" evidence="1">
    <location>
        <begin position="34"/>
        <end position="48"/>
    </location>
</feature>
<reference evidence="2 3" key="1">
    <citation type="submission" date="2021-06" db="EMBL/GenBank/DDBJ databases">
        <authorList>
            <person name="Palmer J.M."/>
        </authorList>
    </citation>
    <scope>NUCLEOTIDE SEQUENCE [LARGE SCALE GENOMIC DNA]</scope>
    <source>
        <strain evidence="2 3">XR_2019</strain>
        <tissue evidence="2">Muscle</tissue>
    </source>
</reference>
<sequence>MIHTDVSESSDDEMSVNREEQITESTEQDERNVRQTNETNVETEGDVTNIQDSTYIKLRTGQTVTFTNRDDGTQHTARFLGRAGKGKGRYKNWYNGSEGQKTSIRHVTG</sequence>
<organism evidence="2 3">
    <name type="scientific">Xenotaenia resolanae</name>
    <dbReference type="NCBI Taxonomy" id="208358"/>
    <lineage>
        <taxon>Eukaryota</taxon>
        <taxon>Metazoa</taxon>
        <taxon>Chordata</taxon>
        <taxon>Craniata</taxon>
        <taxon>Vertebrata</taxon>
        <taxon>Euteleostomi</taxon>
        <taxon>Actinopterygii</taxon>
        <taxon>Neopterygii</taxon>
        <taxon>Teleostei</taxon>
        <taxon>Neoteleostei</taxon>
        <taxon>Acanthomorphata</taxon>
        <taxon>Ovalentaria</taxon>
        <taxon>Atherinomorphae</taxon>
        <taxon>Cyprinodontiformes</taxon>
        <taxon>Goodeidae</taxon>
        <taxon>Xenotaenia</taxon>
    </lineage>
</organism>
<proteinExistence type="predicted"/>
<dbReference type="Proteomes" id="UP001444071">
    <property type="component" value="Unassembled WGS sequence"/>
</dbReference>
<protein>
    <submittedName>
        <fullName evidence="2">Uncharacterized protein</fullName>
    </submittedName>
</protein>
<accession>A0ABV0WWR8</accession>
<keyword evidence="3" id="KW-1185">Reference proteome</keyword>
<feature type="region of interest" description="Disordered" evidence="1">
    <location>
        <begin position="1"/>
        <end position="48"/>
    </location>
</feature>